<evidence type="ECO:0000259" key="6">
    <source>
        <dbReference type="Pfam" id="PF00535"/>
    </source>
</evidence>
<protein>
    <recommendedName>
        <fullName evidence="3">Dolichol-phosphate mannosyltransferase subunit 1</fullName>
        <ecNumber evidence="2">2.4.1.83</ecNumber>
    </recommendedName>
</protein>
<evidence type="ECO:0000256" key="1">
    <source>
        <dbReference type="ARBA" id="ARBA00006739"/>
    </source>
</evidence>
<dbReference type="SUPFAM" id="SSF53448">
    <property type="entry name" value="Nucleotide-diphospho-sugar transferases"/>
    <property type="match status" value="1"/>
</dbReference>
<comment type="similarity">
    <text evidence="1">Belongs to the glycosyltransferase 2 family.</text>
</comment>
<keyword evidence="8" id="KW-1185">Reference proteome</keyword>
<dbReference type="InterPro" id="IPR001173">
    <property type="entry name" value="Glyco_trans_2-like"/>
</dbReference>
<dbReference type="PANTHER" id="PTHR43398">
    <property type="entry name" value="DOLICHOL-PHOSPHATE MANNOSYLTRANSFERASE SUBUNIT 1"/>
    <property type="match status" value="1"/>
</dbReference>
<keyword evidence="4" id="KW-0328">Glycosyltransferase</keyword>
<dbReference type="GO" id="GO:0004582">
    <property type="term" value="F:dolichyl-phosphate beta-D-mannosyltransferase activity"/>
    <property type="evidence" value="ECO:0007669"/>
    <property type="project" value="UniProtKB-EC"/>
</dbReference>
<keyword evidence="5" id="KW-0808">Transferase</keyword>
<name>A0A016T9T7_9BILA</name>
<dbReference type="Pfam" id="PF00535">
    <property type="entry name" value="Glycos_transf_2"/>
    <property type="match status" value="1"/>
</dbReference>
<evidence type="ECO:0000256" key="2">
    <source>
        <dbReference type="ARBA" id="ARBA00012704"/>
    </source>
</evidence>
<dbReference type="GO" id="GO:0006506">
    <property type="term" value="P:GPI anchor biosynthetic process"/>
    <property type="evidence" value="ECO:0007669"/>
    <property type="project" value="TreeGrafter"/>
</dbReference>
<evidence type="ECO:0000313" key="7">
    <source>
        <dbReference type="EMBL" id="EYB99421.1"/>
    </source>
</evidence>
<accession>A0A016T9T7</accession>
<dbReference type="Proteomes" id="UP000024635">
    <property type="component" value="Unassembled WGS sequence"/>
</dbReference>
<dbReference type="GO" id="GO:0005789">
    <property type="term" value="C:endoplasmic reticulum membrane"/>
    <property type="evidence" value="ECO:0007669"/>
    <property type="project" value="TreeGrafter"/>
</dbReference>
<organism evidence="7 8">
    <name type="scientific">Ancylostoma ceylanicum</name>
    <dbReference type="NCBI Taxonomy" id="53326"/>
    <lineage>
        <taxon>Eukaryota</taxon>
        <taxon>Metazoa</taxon>
        <taxon>Ecdysozoa</taxon>
        <taxon>Nematoda</taxon>
        <taxon>Chromadorea</taxon>
        <taxon>Rhabditida</taxon>
        <taxon>Rhabditina</taxon>
        <taxon>Rhabditomorpha</taxon>
        <taxon>Strongyloidea</taxon>
        <taxon>Ancylostomatidae</taxon>
        <taxon>Ancylostomatinae</taxon>
        <taxon>Ancylostoma</taxon>
    </lineage>
</organism>
<dbReference type="InterPro" id="IPR039528">
    <property type="entry name" value="DPM1-like"/>
</dbReference>
<dbReference type="PANTHER" id="PTHR43398:SF1">
    <property type="entry name" value="DOLICHOL-PHOSPHATE MANNOSYLTRANSFERASE SUBUNIT 1"/>
    <property type="match status" value="1"/>
</dbReference>
<feature type="domain" description="Glycosyltransferase 2-like" evidence="6">
    <location>
        <begin position="6"/>
        <end position="120"/>
    </location>
</feature>
<dbReference type="EC" id="2.4.1.83" evidence="2"/>
<dbReference type="AlphaFoldDB" id="A0A016T9T7"/>
<evidence type="ECO:0000256" key="4">
    <source>
        <dbReference type="ARBA" id="ARBA00022676"/>
    </source>
</evidence>
<dbReference type="EMBL" id="JARK01001458">
    <property type="protein sequence ID" value="EYB99421.1"/>
    <property type="molecule type" value="Genomic_DNA"/>
</dbReference>
<dbReference type="GO" id="GO:0006488">
    <property type="term" value="P:dolichol-linked oligosaccharide biosynthetic process"/>
    <property type="evidence" value="ECO:0007669"/>
    <property type="project" value="TreeGrafter"/>
</dbReference>
<evidence type="ECO:0000256" key="3">
    <source>
        <dbReference type="ARBA" id="ARBA00014858"/>
    </source>
</evidence>
<dbReference type="GO" id="GO:0035269">
    <property type="term" value="P:protein O-linked glycosylation via mannose"/>
    <property type="evidence" value="ECO:0007669"/>
    <property type="project" value="TreeGrafter"/>
</dbReference>
<dbReference type="InterPro" id="IPR029044">
    <property type="entry name" value="Nucleotide-diphossugar_trans"/>
</dbReference>
<evidence type="ECO:0000256" key="5">
    <source>
        <dbReference type="ARBA" id="ARBA00022679"/>
    </source>
</evidence>
<evidence type="ECO:0000313" key="8">
    <source>
        <dbReference type="Proteomes" id="UP000024635"/>
    </source>
</evidence>
<sequence length="125" mass="14452">MPPEYTVLLPTFNERENLPICIWLLEKYLRNVNYEVIVIDDASPDGTQEVAERLQKEYGEDKIILKPREGKLGLGTAYIHGLKYARGEFIILMDADLSHHPKFIPEMIELQKKENVGDSVLQQLR</sequence>
<proteinExistence type="inferred from homology"/>
<dbReference type="OrthoDB" id="2603at2759"/>
<reference evidence="8" key="1">
    <citation type="journal article" date="2015" name="Nat. Genet.">
        <title>The genome and transcriptome of the zoonotic hookworm Ancylostoma ceylanicum identify infection-specific gene families.</title>
        <authorList>
            <person name="Schwarz E.M."/>
            <person name="Hu Y."/>
            <person name="Antoshechkin I."/>
            <person name="Miller M.M."/>
            <person name="Sternberg P.W."/>
            <person name="Aroian R.V."/>
        </authorList>
    </citation>
    <scope>NUCLEOTIDE SEQUENCE</scope>
    <source>
        <strain evidence="8">HY135</strain>
    </source>
</reference>
<dbReference type="Gene3D" id="3.90.550.10">
    <property type="entry name" value="Spore Coat Polysaccharide Biosynthesis Protein SpsA, Chain A"/>
    <property type="match status" value="1"/>
</dbReference>
<gene>
    <name evidence="7" type="primary">Acey_s0122.g1042</name>
    <name evidence="7" type="synonym">Acey-dpm-1</name>
    <name evidence="7" type="ORF">Y032_0122g1042</name>
</gene>
<comment type="caution">
    <text evidence="7">The sequence shown here is derived from an EMBL/GenBank/DDBJ whole genome shotgun (WGS) entry which is preliminary data.</text>
</comment>